<evidence type="ECO:0000256" key="1">
    <source>
        <dbReference type="SAM" id="Phobius"/>
    </source>
</evidence>
<keyword evidence="1" id="KW-1133">Transmembrane helix</keyword>
<gene>
    <name evidence="2" type="ORF">KLO01_13450</name>
</gene>
<keyword evidence="1" id="KW-0472">Membrane</keyword>
<feature type="transmembrane region" description="Helical" evidence="1">
    <location>
        <begin position="59"/>
        <end position="76"/>
    </location>
</feature>
<accession>A0A512SZA9</accession>
<reference evidence="2 3" key="1">
    <citation type="submission" date="2019-07" db="EMBL/GenBank/DDBJ databases">
        <title>Whole genome shotgun sequence of Knoellia locipacati NBRC 109775.</title>
        <authorList>
            <person name="Hosoyama A."/>
            <person name="Uohara A."/>
            <person name="Ohji S."/>
            <person name="Ichikawa N."/>
        </authorList>
    </citation>
    <scope>NUCLEOTIDE SEQUENCE [LARGE SCALE GENOMIC DNA]</scope>
    <source>
        <strain evidence="2 3">NBRC 109775</strain>
    </source>
</reference>
<dbReference type="OrthoDB" id="4865256at2"/>
<keyword evidence="3" id="KW-1185">Reference proteome</keyword>
<keyword evidence="1" id="KW-0812">Transmembrane</keyword>
<sequence length="220" mass="23538">MLDTLGGLLALAVVLGIPIGILALSRRRRPLDEVVTRGSAHGHDGLAVHPWRGHPSLRIVAWVVTVAVLVLGVFFLLGGQPYAAAFCLVGGGLMAYLSWARATGRAGDGTLTFTPEGLHQLRGGSEVFVPWEDVRGLVTTPTDLIVETTRPAVPVQHMLPLLGRRKVAQNDAVALPHEGLPPLPYQDMVALYSESAAARDELASDEPVERARTLLADLTR</sequence>
<evidence type="ECO:0000313" key="3">
    <source>
        <dbReference type="Proteomes" id="UP000321793"/>
    </source>
</evidence>
<dbReference type="AlphaFoldDB" id="A0A512SZA9"/>
<feature type="transmembrane region" description="Helical" evidence="1">
    <location>
        <begin position="82"/>
        <end position="99"/>
    </location>
</feature>
<evidence type="ECO:0000313" key="2">
    <source>
        <dbReference type="EMBL" id="GEQ13298.1"/>
    </source>
</evidence>
<dbReference type="EMBL" id="BKBA01000004">
    <property type="protein sequence ID" value="GEQ13298.1"/>
    <property type="molecule type" value="Genomic_DNA"/>
</dbReference>
<dbReference type="RefSeq" id="WP_147063436.1">
    <property type="nucleotide sequence ID" value="NZ_BAABDN010000001.1"/>
</dbReference>
<proteinExistence type="predicted"/>
<name>A0A512SZA9_9MICO</name>
<comment type="caution">
    <text evidence="2">The sequence shown here is derived from an EMBL/GenBank/DDBJ whole genome shotgun (WGS) entry which is preliminary data.</text>
</comment>
<protein>
    <submittedName>
        <fullName evidence="2">Uncharacterized protein</fullName>
    </submittedName>
</protein>
<organism evidence="2 3">
    <name type="scientific">Knoellia locipacati</name>
    <dbReference type="NCBI Taxonomy" id="882824"/>
    <lineage>
        <taxon>Bacteria</taxon>
        <taxon>Bacillati</taxon>
        <taxon>Actinomycetota</taxon>
        <taxon>Actinomycetes</taxon>
        <taxon>Micrococcales</taxon>
        <taxon>Intrasporangiaceae</taxon>
        <taxon>Knoellia</taxon>
    </lineage>
</organism>
<feature type="transmembrane region" description="Helical" evidence="1">
    <location>
        <begin position="6"/>
        <end position="24"/>
    </location>
</feature>
<dbReference type="Proteomes" id="UP000321793">
    <property type="component" value="Unassembled WGS sequence"/>
</dbReference>